<dbReference type="PROSITE" id="PS50887">
    <property type="entry name" value="GGDEF"/>
    <property type="match status" value="1"/>
</dbReference>
<dbReference type="InterPro" id="IPR043150">
    <property type="entry name" value="Phytochrome_PHY_sf"/>
</dbReference>
<dbReference type="NCBIfam" id="TIGR00254">
    <property type="entry name" value="GGDEF"/>
    <property type="match status" value="1"/>
</dbReference>
<dbReference type="Gene3D" id="3.30.70.270">
    <property type="match status" value="1"/>
</dbReference>
<dbReference type="PANTHER" id="PTHR45138">
    <property type="entry name" value="REGULATORY COMPONENTS OF SENSORY TRANSDUCTION SYSTEM"/>
    <property type="match status" value="1"/>
</dbReference>
<name>A0A1G9RW07_9GAMM</name>
<dbReference type="SUPFAM" id="SSF55073">
    <property type="entry name" value="Nucleotide cyclase"/>
    <property type="match status" value="1"/>
</dbReference>
<evidence type="ECO:0000259" key="4">
    <source>
        <dbReference type="PROSITE" id="PS50887"/>
    </source>
</evidence>
<dbReference type="AlphaFoldDB" id="A0A1G9RW07"/>
<evidence type="ECO:0000256" key="3">
    <source>
        <dbReference type="ARBA" id="ARBA00034247"/>
    </source>
</evidence>
<dbReference type="Proteomes" id="UP000199107">
    <property type="component" value="Unassembled WGS sequence"/>
</dbReference>
<gene>
    <name evidence="5" type="ORF">SAMN05192555_11158</name>
</gene>
<evidence type="ECO:0000313" key="5">
    <source>
        <dbReference type="EMBL" id="SDM27411.1"/>
    </source>
</evidence>
<dbReference type="InterPro" id="IPR000160">
    <property type="entry name" value="GGDEF_dom"/>
</dbReference>
<comment type="cofactor">
    <cofactor evidence="1">
        <name>Mg(2+)</name>
        <dbReference type="ChEBI" id="CHEBI:18420"/>
    </cofactor>
</comment>
<evidence type="ECO:0000313" key="6">
    <source>
        <dbReference type="Proteomes" id="UP000199107"/>
    </source>
</evidence>
<sequence length="495" mass="55241">MDMSVDPSLPQPRLGDLAALLPELTWLGSATEQDAILQRLGELLAELTGHPVALYRYHPNGQSHLIHHLASAPWGTSTATPESLAIGPDRPLRLPSDAPHWGYVRCHTVGLALETRQVLTLMLNIAGQRLRYLKSLHYERHREQLKAKRRLIISEIRQMRDAYELINRHGGHWLSLMNAQGVVMLLNDQQVASGETPSAATLLQLKSALDAMPQTRRTASVSELPNEMAAALPRSRYGDLLAVRMTVNEKTLGWLALFRLNEPPPPSVNDNSHQHAAWLASDTQIAQDLADDIGVALSVIDIMHANRKLISTNDRWKRLAHRDPLTGCWNRYRLDVALSEAMAQSAYRGDPLFLLLMDIDDFKSINDHYGHSVGDDVIVHVASLIKRCLRRQDSWGRWGGEEFMVILSGGTAEHARGMAERLRADIARTPCPTHACRITISIGVARWQPGLGHRQLIERADDAMYLAKRRGKNRVVTAEKSTSEALWGPTNPPAR</sequence>
<dbReference type="Pfam" id="PF00990">
    <property type="entry name" value="GGDEF"/>
    <property type="match status" value="1"/>
</dbReference>
<dbReference type="FunFam" id="3.30.70.270:FF:000001">
    <property type="entry name" value="Diguanylate cyclase domain protein"/>
    <property type="match status" value="1"/>
</dbReference>
<organism evidence="5 6">
    <name type="scientific">Franzmannia pantelleriensis</name>
    <dbReference type="NCBI Taxonomy" id="48727"/>
    <lineage>
        <taxon>Bacteria</taxon>
        <taxon>Pseudomonadati</taxon>
        <taxon>Pseudomonadota</taxon>
        <taxon>Gammaproteobacteria</taxon>
        <taxon>Oceanospirillales</taxon>
        <taxon>Halomonadaceae</taxon>
        <taxon>Franzmannia</taxon>
    </lineage>
</organism>
<dbReference type="GO" id="GO:0052621">
    <property type="term" value="F:diguanylate cyclase activity"/>
    <property type="evidence" value="ECO:0007669"/>
    <property type="project" value="UniProtKB-EC"/>
</dbReference>
<evidence type="ECO:0000256" key="1">
    <source>
        <dbReference type="ARBA" id="ARBA00001946"/>
    </source>
</evidence>
<dbReference type="InterPro" id="IPR029787">
    <property type="entry name" value="Nucleotide_cyclase"/>
</dbReference>
<dbReference type="EMBL" id="FNGH01000011">
    <property type="protein sequence ID" value="SDM27411.1"/>
    <property type="molecule type" value="Genomic_DNA"/>
</dbReference>
<dbReference type="InterPro" id="IPR043128">
    <property type="entry name" value="Rev_trsase/Diguanyl_cyclase"/>
</dbReference>
<dbReference type="EC" id="2.7.7.65" evidence="2"/>
<feature type="domain" description="GGDEF" evidence="4">
    <location>
        <begin position="350"/>
        <end position="480"/>
    </location>
</feature>
<protein>
    <recommendedName>
        <fullName evidence="2">diguanylate cyclase</fullName>
        <ecNumber evidence="2">2.7.7.65</ecNumber>
    </recommendedName>
</protein>
<evidence type="ECO:0000256" key="2">
    <source>
        <dbReference type="ARBA" id="ARBA00012528"/>
    </source>
</evidence>
<dbReference type="Gene3D" id="3.30.450.270">
    <property type="match status" value="1"/>
</dbReference>
<proteinExistence type="predicted"/>
<dbReference type="STRING" id="48727.SAMN05192555_11158"/>
<keyword evidence="6" id="KW-1185">Reference proteome</keyword>
<dbReference type="CDD" id="cd01949">
    <property type="entry name" value="GGDEF"/>
    <property type="match status" value="1"/>
</dbReference>
<comment type="catalytic activity">
    <reaction evidence="3">
        <text>2 GTP = 3',3'-c-di-GMP + 2 diphosphate</text>
        <dbReference type="Rhea" id="RHEA:24898"/>
        <dbReference type="ChEBI" id="CHEBI:33019"/>
        <dbReference type="ChEBI" id="CHEBI:37565"/>
        <dbReference type="ChEBI" id="CHEBI:58805"/>
        <dbReference type="EC" id="2.7.7.65"/>
    </reaction>
</comment>
<dbReference type="SUPFAM" id="SSF55781">
    <property type="entry name" value="GAF domain-like"/>
    <property type="match status" value="1"/>
</dbReference>
<dbReference type="OrthoDB" id="6134624at2"/>
<dbReference type="InterPro" id="IPR050469">
    <property type="entry name" value="Diguanylate_Cyclase"/>
</dbReference>
<dbReference type="PANTHER" id="PTHR45138:SF9">
    <property type="entry name" value="DIGUANYLATE CYCLASE DGCM-RELATED"/>
    <property type="match status" value="1"/>
</dbReference>
<reference evidence="6" key="1">
    <citation type="submission" date="2016-10" db="EMBL/GenBank/DDBJ databases">
        <authorList>
            <person name="Varghese N."/>
            <person name="Submissions S."/>
        </authorList>
    </citation>
    <scope>NUCLEOTIDE SEQUENCE [LARGE SCALE GENOMIC DNA]</scope>
    <source>
        <strain evidence="6">AAP</strain>
    </source>
</reference>
<accession>A0A1G9RW07</accession>
<dbReference type="SMART" id="SM00267">
    <property type="entry name" value="GGDEF"/>
    <property type="match status" value="1"/>
</dbReference>